<dbReference type="Proteomes" id="UP000593915">
    <property type="component" value="Chromosome"/>
</dbReference>
<organism evidence="1 2">
    <name type="scientific">Treponema pedis</name>
    <dbReference type="NCBI Taxonomy" id="409322"/>
    <lineage>
        <taxon>Bacteria</taxon>
        <taxon>Pseudomonadati</taxon>
        <taxon>Spirochaetota</taxon>
        <taxon>Spirochaetia</taxon>
        <taxon>Spirochaetales</taxon>
        <taxon>Treponemataceae</taxon>
        <taxon>Treponema</taxon>
    </lineage>
</organism>
<proteinExistence type="predicted"/>
<gene>
    <name evidence="1" type="ORF">IFE08_05915</name>
</gene>
<sequence>MNKDFILNSILKFHQLSNPLSPLSINEEIDINLLKNNSENYSKINLKEYSIEKLPKIIIELDSIINNMQNKDSSYFPVISFYNTDFVEAGNYAYDSSFKNFIKYSEIKNLNTEYRISVSFFVSLYNSLYKYGTSSFIKSILSIGEVVGKIKSFCSKYDFVFTENIENFNKTSFNLNIDSLKQLYITTINIKGMPYV</sequence>
<reference evidence="1 2" key="1">
    <citation type="submission" date="2020-09" db="EMBL/GenBank/DDBJ databases">
        <title>Characterization of Treponema spp. from bovine digital dermatitis in Korea.</title>
        <authorList>
            <person name="Espiritu H.M."/>
            <person name="Cho Y.I."/>
            <person name="Mamuad L."/>
        </authorList>
    </citation>
    <scope>NUCLEOTIDE SEQUENCE [LARGE SCALE GENOMIC DNA]</scope>
    <source>
        <strain evidence="1 2">KS1</strain>
    </source>
</reference>
<dbReference type="EMBL" id="CP061839">
    <property type="protein sequence ID" value="QOW61889.1"/>
    <property type="molecule type" value="Genomic_DNA"/>
</dbReference>
<dbReference type="RefSeq" id="WP_194077394.1">
    <property type="nucleotide sequence ID" value="NZ_CP061839.1"/>
</dbReference>
<evidence type="ECO:0000313" key="1">
    <source>
        <dbReference type="EMBL" id="QOW61889.1"/>
    </source>
</evidence>
<name>A0A7S6WR84_9SPIR</name>
<evidence type="ECO:0000313" key="2">
    <source>
        <dbReference type="Proteomes" id="UP000593915"/>
    </source>
</evidence>
<dbReference type="AlphaFoldDB" id="A0A7S6WR84"/>
<accession>A0A7S6WR84</accession>
<protein>
    <submittedName>
        <fullName evidence="1">Uncharacterized protein</fullName>
    </submittedName>
</protein>